<proteinExistence type="predicted"/>
<dbReference type="AlphaFoldDB" id="A0AAP0HWC4"/>
<comment type="caution">
    <text evidence="2">The sequence shown here is derived from an EMBL/GenBank/DDBJ whole genome shotgun (WGS) entry which is preliminary data.</text>
</comment>
<dbReference type="EMBL" id="JBBNAF010000011">
    <property type="protein sequence ID" value="KAK9099016.1"/>
    <property type="molecule type" value="Genomic_DNA"/>
</dbReference>
<gene>
    <name evidence="2" type="ORF">Syun_026061</name>
</gene>
<dbReference type="Proteomes" id="UP001420932">
    <property type="component" value="Unassembled WGS sequence"/>
</dbReference>
<evidence type="ECO:0000313" key="3">
    <source>
        <dbReference type="Proteomes" id="UP001420932"/>
    </source>
</evidence>
<protein>
    <submittedName>
        <fullName evidence="2">Uncharacterized protein</fullName>
    </submittedName>
</protein>
<sequence length="229" mass="24594">MFSLPLFVSTFRRVECPPHRRHSSSSLPVSPPLPNPSHFPSAPTIAITVTFHSANCCCVQDRFDCRLVPLVPPPPPPHTSQASITVSPTTTSSFPVGFDHRLLPTRRRLLSVVAASYHTNCFASIVHCRYRYVHRLFLPVPPPPPPHTSNTSKASSPATTSPFPVGSNHHQSSSPPTVRTTAAPTAGSTTASNSIAASHYLLPPVPPPSSPRISHASITVSPTTTSQER</sequence>
<feature type="region of interest" description="Disordered" evidence="1">
    <location>
        <begin position="143"/>
        <end position="229"/>
    </location>
</feature>
<accession>A0AAP0HWC4</accession>
<evidence type="ECO:0000256" key="1">
    <source>
        <dbReference type="SAM" id="MobiDB-lite"/>
    </source>
</evidence>
<feature type="compositionally biased region" description="Low complexity" evidence="1">
    <location>
        <begin position="172"/>
        <end position="194"/>
    </location>
</feature>
<evidence type="ECO:0000313" key="2">
    <source>
        <dbReference type="EMBL" id="KAK9099016.1"/>
    </source>
</evidence>
<reference evidence="2 3" key="1">
    <citation type="submission" date="2024-01" db="EMBL/GenBank/DDBJ databases">
        <title>Genome assemblies of Stephania.</title>
        <authorList>
            <person name="Yang L."/>
        </authorList>
    </citation>
    <scope>NUCLEOTIDE SEQUENCE [LARGE SCALE GENOMIC DNA]</scope>
    <source>
        <strain evidence="2">YNDBR</strain>
        <tissue evidence="2">Leaf</tissue>
    </source>
</reference>
<feature type="compositionally biased region" description="Polar residues" evidence="1">
    <location>
        <begin position="216"/>
        <end position="229"/>
    </location>
</feature>
<organism evidence="2 3">
    <name type="scientific">Stephania yunnanensis</name>
    <dbReference type="NCBI Taxonomy" id="152371"/>
    <lineage>
        <taxon>Eukaryota</taxon>
        <taxon>Viridiplantae</taxon>
        <taxon>Streptophyta</taxon>
        <taxon>Embryophyta</taxon>
        <taxon>Tracheophyta</taxon>
        <taxon>Spermatophyta</taxon>
        <taxon>Magnoliopsida</taxon>
        <taxon>Ranunculales</taxon>
        <taxon>Menispermaceae</taxon>
        <taxon>Menispermoideae</taxon>
        <taxon>Cissampelideae</taxon>
        <taxon>Stephania</taxon>
    </lineage>
</organism>
<feature type="compositionally biased region" description="Low complexity" evidence="1">
    <location>
        <begin position="148"/>
        <end position="162"/>
    </location>
</feature>
<name>A0AAP0HWC4_9MAGN</name>
<keyword evidence="3" id="KW-1185">Reference proteome</keyword>